<dbReference type="PANTHER" id="PTHR35312">
    <property type="entry name" value="OS07G0641800 PROTEIN"/>
    <property type="match status" value="1"/>
</dbReference>
<proteinExistence type="predicted"/>
<protein>
    <submittedName>
        <fullName evidence="1">Uncharacterized protein MANES_01G177900</fullName>
    </submittedName>
</protein>
<accession>A0A2P2J7A4</accession>
<dbReference type="AlphaFoldDB" id="A0A2P2J7A4"/>
<evidence type="ECO:0000313" key="1">
    <source>
        <dbReference type="EMBL" id="MBW89287.1"/>
    </source>
</evidence>
<dbReference type="EMBL" id="GGEC01008804">
    <property type="protein sequence ID" value="MBW89287.1"/>
    <property type="molecule type" value="Transcribed_RNA"/>
</dbReference>
<dbReference type="PANTHER" id="PTHR35312:SF1">
    <property type="entry name" value="OS07G0641800 PROTEIN"/>
    <property type="match status" value="1"/>
</dbReference>
<reference evidence="1" key="1">
    <citation type="submission" date="2018-02" db="EMBL/GenBank/DDBJ databases">
        <title>Rhizophora mucronata_Transcriptome.</title>
        <authorList>
            <person name="Meera S.P."/>
            <person name="Sreeshan A."/>
            <person name="Augustine A."/>
        </authorList>
    </citation>
    <scope>NUCLEOTIDE SEQUENCE</scope>
    <source>
        <tissue evidence="1">Leaf</tissue>
    </source>
</reference>
<sequence length="121" mass="13950">MDEEEFQRLLDLFPIVRPRDYHIGTEPARQSSCRKLRRNEALKKWQDAAEVGHEEEAENQAVDPNDAFWKKLKLAAEKKVGAAEAERFCKAFQQVHNKLVHEELSLDAARKFMSLSKGNGK</sequence>
<name>A0A2P2J7A4_RHIMU</name>
<organism evidence="1">
    <name type="scientific">Rhizophora mucronata</name>
    <name type="common">Asiatic mangrove</name>
    <dbReference type="NCBI Taxonomy" id="61149"/>
    <lineage>
        <taxon>Eukaryota</taxon>
        <taxon>Viridiplantae</taxon>
        <taxon>Streptophyta</taxon>
        <taxon>Embryophyta</taxon>
        <taxon>Tracheophyta</taxon>
        <taxon>Spermatophyta</taxon>
        <taxon>Magnoliopsida</taxon>
        <taxon>eudicotyledons</taxon>
        <taxon>Gunneridae</taxon>
        <taxon>Pentapetalae</taxon>
        <taxon>rosids</taxon>
        <taxon>fabids</taxon>
        <taxon>Malpighiales</taxon>
        <taxon>Rhizophoraceae</taxon>
        <taxon>Rhizophora</taxon>
    </lineage>
</organism>